<dbReference type="EMBL" id="MU006009">
    <property type="protein sequence ID" value="KAF2858477.1"/>
    <property type="molecule type" value="Genomic_DNA"/>
</dbReference>
<sequence length="120" mass="13907">MAQFFAGFADHFAHDQTSQNGTTRNGFNLCGAYHWNLCIASVHMYALMIVCDGYAICCVDSKLSCRYRDDFINFESMTHRAPTSQSQYLQGCNGWCLIRLDPEMVAYGRYVHPKWYHMKR</sequence>
<dbReference type="AlphaFoldDB" id="A0A6A7BU34"/>
<accession>A0A6A7BU34</accession>
<gene>
    <name evidence="1" type="ORF">K470DRAFT_259760</name>
</gene>
<dbReference type="Proteomes" id="UP000799421">
    <property type="component" value="Unassembled WGS sequence"/>
</dbReference>
<proteinExistence type="predicted"/>
<reference evidence="1" key="1">
    <citation type="journal article" date="2020" name="Stud. Mycol.">
        <title>101 Dothideomycetes genomes: a test case for predicting lifestyles and emergence of pathogens.</title>
        <authorList>
            <person name="Haridas S."/>
            <person name="Albert R."/>
            <person name="Binder M."/>
            <person name="Bloem J."/>
            <person name="Labutti K."/>
            <person name="Salamov A."/>
            <person name="Andreopoulos B."/>
            <person name="Baker S."/>
            <person name="Barry K."/>
            <person name="Bills G."/>
            <person name="Bluhm B."/>
            <person name="Cannon C."/>
            <person name="Castanera R."/>
            <person name="Culley D."/>
            <person name="Daum C."/>
            <person name="Ezra D."/>
            <person name="Gonzalez J."/>
            <person name="Henrissat B."/>
            <person name="Kuo A."/>
            <person name="Liang C."/>
            <person name="Lipzen A."/>
            <person name="Lutzoni F."/>
            <person name="Magnuson J."/>
            <person name="Mondo S."/>
            <person name="Nolan M."/>
            <person name="Ohm R."/>
            <person name="Pangilinan J."/>
            <person name="Park H.-J."/>
            <person name="Ramirez L."/>
            <person name="Alfaro M."/>
            <person name="Sun H."/>
            <person name="Tritt A."/>
            <person name="Yoshinaga Y."/>
            <person name="Zwiers L.-H."/>
            <person name="Turgeon B."/>
            <person name="Goodwin S."/>
            <person name="Spatafora J."/>
            <person name="Crous P."/>
            <person name="Grigoriev I."/>
        </authorList>
    </citation>
    <scope>NUCLEOTIDE SEQUENCE</scope>
    <source>
        <strain evidence="1">CBS 480.64</strain>
    </source>
</reference>
<name>A0A6A7BU34_9PEZI</name>
<evidence type="ECO:0000313" key="2">
    <source>
        <dbReference type="Proteomes" id="UP000799421"/>
    </source>
</evidence>
<evidence type="ECO:0000313" key="1">
    <source>
        <dbReference type="EMBL" id="KAF2858477.1"/>
    </source>
</evidence>
<keyword evidence="2" id="KW-1185">Reference proteome</keyword>
<protein>
    <submittedName>
        <fullName evidence="1">Uncharacterized protein</fullName>
    </submittedName>
</protein>
<organism evidence="1 2">
    <name type="scientific">Piedraia hortae CBS 480.64</name>
    <dbReference type="NCBI Taxonomy" id="1314780"/>
    <lineage>
        <taxon>Eukaryota</taxon>
        <taxon>Fungi</taxon>
        <taxon>Dikarya</taxon>
        <taxon>Ascomycota</taxon>
        <taxon>Pezizomycotina</taxon>
        <taxon>Dothideomycetes</taxon>
        <taxon>Dothideomycetidae</taxon>
        <taxon>Capnodiales</taxon>
        <taxon>Piedraiaceae</taxon>
        <taxon>Piedraia</taxon>
    </lineage>
</organism>